<dbReference type="GO" id="GO:0005737">
    <property type="term" value="C:cytoplasm"/>
    <property type="evidence" value="ECO:0007669"/>
    <property type="project" value="UniProtKB-SubCell"/>
</dbReference>
<dbReference type="SUPFAM" id="SSF46565">
    <property type="entry name" value="Chaperone J-domain"/>
    <property type="match status" value="1"/>
</dbReference>
<dbReference type="InterPro" id="IPR036869">
    <property type="entry name" value="J_dom_sf"/>
</dbReference>
<dbReference type="Pfam" id="PF00226">
    <property type="entry name" value="DnaJ"/>
    <property type="match status" value="1"/>
</dbReference>
<dbReference type="STRING" id="1209931.A0A135V4N3"/>
<name>A0A135V4N3_9PEZI</name>
<evidence type="ECO:0000256" key="6">
    <source>
        <dbReference type="SAM" id="MobiDB-lite"/>
    </source>
</evidence>
<dbReference type="OrthoDB" id="376357at2759"/>
<dbReference type="Gene3D" id="1.10.287.110">
    <property type="entry name" value="DnaJ domain"/>
    <property type="match status" value="1"/>
</dbReference>
<evidence type="ECO:0000259" key="7">
    <source>
        <dbReference type="PROSITE" id="PS50076"/>
    </source>
</evidence>
<comment type="caution">
    <text evidence="8">The sequence shown here is derived from an EMBL/GenBank/DDBJ whole genome shotgun (WGS) entry which is preliminary data.</text>
</comment>
<dbReference type="AlphaFoldDB" id="A0A135V4N3"/>
<reference evidence="8 9" key="1">
    <citation type="submission" date="2014-02" db="EMBL/GenBank/DDBJ databases">
        <title>The genome sequence of Colletotrichum salicis CBS 607.94.</title>
        <authorList>
            <person name="Baroncelli R."/>
            <person name="Thon M.R."/>
        </authorList>
    </citation>
    <scope>NUCLEOTIDE SEQUENCE [LARGE SCALE GENOMIC DNA]</scope>
    <source>
        <strain evidence="8 9">CBS 607.94</strain>
    </source>
</reference>
<keyword evidence="4" id="KW-0143">Chaperone</keyword>
<evidence type="ECO:0000256" key="2">
    <source>
        <dbReference type="ARBA" id="ARBA00004496"/>
    </source>
</evidence>
<dbReference type="PROSITE" id="PS50076">
    <property type="entry name" value="DNAJ_2"/>
    <property type="match status" value="1"/>
</dbReference>
<gene>
    <name evidence="8" type="ORF">CSAL01_12271</name>
</gene>
<sequence length="357" mass="40705">MTWAEKGDDGSVVGVEKNGSWSTGGKARPHFPRRPPSATLSTRHDGEPWQQPPDHMQNSNLPLPSTDRIPYTSRNSAPIPPKMDSNKDLLAKAKEYSSNNVDLYDLLQIDSTVTEEKDVRRAWRKQSLNYHPDKLKDAFDPEKWELIETARDILLDAAARAAYDNARKAVLLRKAERDRVQGQRKRLIDELEAAEQEGKRQKLVEQEKARELERERARLAEEGRRRMAEESERFKRENLERLEREREPDEYDEKLAELQQRLDEKRRLKAEKKAKKKGGAVGDAAADATTPASANTPEPAPKPAPAAPPKWEDLKARMIAAQRLKEAKKAAEAGQATEEEVKQKYETVRALDPRNKI</sequence>
<dbReference type="PANTHER" id="PTHR44313:SF1">
    <property type="entry name" value="DNAJ HOMOLOG SUBFAMILY C MEMBER 17"/>
    <property type="match status" value="1"/>
</dbReference>
<dbReference type="GO" id="GO:0000390">
    <property type="term" value="P:spliceosomal complex disassembly"/>
    <property type="evidence" value="ECO:0007669"/>
    <property type="project" value="TreeGrafter"/>
</dbReference>
<proteinExistence type="predicted"/>
<keyword evidence="5" id="KW-0539">Nucleus</keyword>
<feature type="compositionally biased region" description="Pro residues" evidence="6">
    <location>
        <begin position="298"/>
        <end position="308"/>
    </location>
</feature>
<protein>
    <submittedName>
        <fullName evidence="8">DnaJ domain-containing protein</fullName>
    </submittedName>
</protein>
<feature type="domain" description="J" evidence="7">
    <location>
        <begin position="102"/>
        <end position="167"/>
    </location>
</feature>
<feature type="compositionally biased region" description="Basic residues" evidence="6">
    <location>
        <begin position="267"/>
        <end position="278"/>
    </location>
</feature>
<dbReference type="GO" id="GO:0005681">
    <property type="term" value="C:spliceosomal complex"/>
    <property type="evidence" value="ECO:0007669"/>
    <property type="project" value="TreeGrafter"/>
</dbReference>
<evidence type="ECO:0000256" key="4">
    <source>
        <dbReference type="ARBA" id="ARBA00023186"/>
    </source>
</evidence>
<organism evidence="8 9">
    <name type="scientific">Colletotrichum salicis</name>
    <dbReference type="NCBI Taxonomy" id="1209931"/>
    <lineage>
        <taxon>Eukaryota</taxon>
        <taxon>Fungi</taxon>
        <taxon>Dikarya</taxon>
        <taxon>Ascomycota</taxon>
        <taxon>Pezizomycotina</taxon>
        <taxon>Sordariomycetes</taxon>
        <taxon>Hypocreomycetidae</taxon>
        <taxon>Glomerellales</taxon>
        <taxon>Glomerellaceae</taxon>
        <taxon>Colletotrichum</taxon>
        <taxon>Colletotrichum acutatum species complex</taxon>
    </lineage>
</organism>
<dbReference type="EMBL" id="JFFI01000446">
    <property type="protein sequence ID" value="KXH67618.1"/>
    <property type="molecule type" value="Genomic_DNA"/>
</dbReference>
<dbReference type="PANTHER" id="PTHR44313">
    <property type="entry name" value="DNAJ HOMOLOG SUBFAMILY C MEMBER 17"/>
    <property type="match status" value="1"/>
</dbReference>
<keyword evidence="3" id="KW-0963">Cytoplasm</keyword>
<evidence type="ECO:0000313" key="8">
    <source>
        <dbReference type="EMBL" id="KXH67618.1"/>
    </source>
</evidence>
<comment type="subcellular location">
    <subcellularLocation>
        <location evidence="2">Cytoplasm</location>
    </subcellularLocation>
    <subcellularLocation>
        <location evidence="1">Nucleus</location>
    </subcellularLocation>
</comment>
<dbReference type="SMART" id="SM00271">
    <property type="entry name" value="DnaJ"/>
    <property type="match status" value="1"/>
</dbReference>
<dbReference type="InterPro" id="IPR052094">
    <property type="entry name" value="Pre-mRNA-splicing_ERAD"/>
</dbReference>
<evidence type="ECO:0000313" key="9">
    <source>
        <dbReference type="Proteomes" id="UP000070121"/>
    </source>
</evidence>
<dbReference type="CDD" id="cd06257">
    <property type="entry name" value="DnaJ"/>
    <property type="match status" value="1"/>
</dbReference>
<accession>A0A135V4N3</accession>
<evidence type="ECO:0000256" key="5">
    <source>
        <dbReference type="ARBA" id="ARBA00023242"/>
    </source>
</evidence>
<dbReference type="Proteomes" id="UP000070121">
    <property type="component" value="Unassembled WGS sequence"/>
</dbReference>
<feature type="region of interest" description="Disordered" evidence="6">
    <location>
        <begin position="1"/>
        <end position="85"/>
    </location>
</feature>
<feature type="compositionally biased region" description="Basic and acidic residues" evidence="6">
    <location>
        <begin position="218"/>
        <end position="266"/>
    </location>
</feature>
<evidence type="ECO:0000256" key="1">
    <source>
        <dbReference type="ARBA" id="ARBA00004123"/>
    </source>
</evidence>
<evidence type="ECO:0000256" key="3">
    <source>
        <dbReference type="ARBA" id="ARBA00022490"/>
    </source>
</evidence>
<keyword evidence="9" id="KW-1185">Reference proteome</keyword>
<dbReference type="InterPro" id="IPR001623">
    <property type="entry name" value="DnaJ_domain"/>
</dbReference>
<feature type="region of interest" description="Disordered" evidence="6">
    <location>
        <begin position="218"/>
        <end position="313"/>
    </location>
</feature>